<evidence type="ECO:0000313" key="3">
    <source>
        <dbReference type="Proteomes" id="UP000078540"/>
    </source>
</evidence>
<organism evidence="2 3">
    <name type="scientific">Atta colombica</name>
    <dbReference type="NCBI Taxonomy" id="520822"/>
    <lineage>
        <taxon>Eukaryota</taxon>
        <taxon>Metazoa</taxon>
        <taxon>Ecdysozoa</taxon>
        <taxon>Arthropoda</taxon>
        <taxon>Hexapoda</taxon>
        <taxon>Insecta</taxon>
        <taxon>Pterygota</taxon>
        <taxon>Neoptera</taxon>
        <taxon>Endopterygota</taxon>
        <taxon>Hymenoptera</taxon>
        <taxon>Apocrita</taxon>
        <taxon>Aculeata</taxon>
        <taxon>Formicoidea</taxon>
        <taxon>Formicidae</taxon>
        <taxon>Myrmicinae</taxon>
        <taxon>Atta</taxon>
    </lineage>
</organism>
<protein>
    <submittedName>
        <fullName evidence="2">Uncharacterized protein</fullName>
    </submittedName>
</protein>
<evidence type="ECO:0000256" key="1">
    <source>
        <dbReference type="SAM" id="MobiDB-lite"/>
    </source>
</evidence>
<dbReference type="AlphaFoldDB" id="A0A195BEI4"/>
<dbReference type="Proteomes" id="UP000078540">
    <property type="component" value="Unassembled WGS sequence"/>
</dbReference>
<name>A0A195BEI4_9HYME</name>
<proteinExistence type="predicted"/>
<sequence>ICVCSRSRESLRSRVNLSTIFLTNMLQEFILSHEIQQYLYRLYRLTEERRIAVDESDEEERRWMGGRVAATHQREGEEANRGRRGRNFARARLYPPWLPPPSPPPPPPPLDAEGSWTARVSSTTNCCETELTRARKTTRSSLARDTLQLATTIMLAGIFEGNNVREKSFAIGNSIACILHFFANVHAEYIASRRRPRYFFIKRDFDSNRNAQMVCANVAWNYATRVLLLVPGFAKPGADSSHVQQQRHFEIQYPSLKPYIELGRNCTDNERAF</sequence>
<feature type="non-terminal residue" evidence="2">
    <location>
        <position position="1"/>
    </location>
</feature>
<evidence type="ECO:0000313" key="2">
    <source>
        <dbReference type="EMBL" id="KYM82575.1"/>
    </source>
</evidence>
<feature type="compositionally biased region" description="Pro residues" evidence="1">
    <location>
        <begin position="96"/>
        <end position="110"/>
    </location>
</feature>
<reference evidence="2 3" key="1">
    <citation type="submission" date="2015-09" db="EMBL/GenBank/DDBJ databases">
        <title>Atta colombica WGS genome.</title>
        <authorList>
            <person name="Nygaard S."/>
            <person name="Hu H."/>
            <person name="Boomsma J."/>
            <person name="Zhang G."/>
        </authorList>
    </citation>
    <scope>NUCLEOTIDE SEQUENCE [LARGE SCALE GENOMIC DNA]</scope>
    <source>
        <strain evidence="2">Treedump-2</strain>
        <tissue evidence="2">Whole body</tissue>
    </source>
</reference>
<keyword evidence="3" id="KW-1185">Reference proteome</keyword>
<gene>
    <name evidence="2" type="ORF">ALC53_07066</name>
</gene>
<dbReference type="EMBL" id="KQ976511">
    <property type="protein sequence ID" value="KYM82575.1"/>
    <property type="molecule type" value="Genomic_DNA"/>
</dbReference>
<feature type="region of interest" description="Disordered" evidence="1">
    <location>
        <begin position="94"/>
        <end position="115"/>
    </location>
</feature>
<accession>A0A195BEI4</accession>